<feature type="region of interest" description="Disordered" evidence="2">
    <location>
        <begin position="1"/>
        <end position="47"/>
    </location>
</feature>
<evidence type="ECO:0000256" key="1">
    <source>
        <dbReference type="SAM" id="Coils"/>
    </source>
</evidence>
<name>A0AAV9N5E9_9EURO</name>
<dbReference type="AlphaFoldDB" id="A0AAV9N5E9"/>
<evidence type="ECO:0000256" key="2">
    <source>
        <dbReference type="SAM" id="MobiDB-lite"/>
    </source>
</evidence>
<evidence type="ECO:0000313" key="3">
    <source>
        <dbReference type="EMBL" id="KAK5049948.1"/>
    </source>
</evidence>
<accession>A0AAV9N5E9</accession>
<gene>
    <name evidence="3" type="ORF">LTR84_004067</name>
</gene>
<evidence type="ECO:0000313" key="4">
    <source>
        <dbReference type="Proteomes" id="UP001358417"/>
    </source>
</evidence>
<sequence length="224" mass="25001">MDPRLTRLKPINATGRPTDPKSPSQDGRTHFTADSPGTGSGGSTPLHSYNFDHNPTYVSYDDANQMVNAFLKLGMRSGDVSLYRKKKQHLREESKTTANDLKRAEQQAAQFPIIIEQARKAQTSIDSKLERTEKAVRDSSEAESAAAHDLVRLLFGLISRDNPKTKSQDQHDTLKRDIQEMRTEYSAKLAELDTQVKTLTAANSGYKAQIISLEDKVSQLQSRP</sequence>
<dbReference type="RefSeq" id="XP_064704758.1">
    <property type="nucleotide sequence ID" value="XM_064847646.1"/>
</dbReference>
<keyword evidence="1" id="KW-0175">Coiled coil</keyword>
<reference evidence="3 4" key="1">
    <citation type="submission" date="2023-08" db="EMBL/GenBank/DDBJ databases">
        <title>Black Yeasts Isolated from many extreme environments.</title>
        <authorList>
            <person name="Coleine C."/>
            <person name="Stajich J.E."/>
            <person name="Selbmann L."/>
        </authorList>
    </citation>
    <scope>NUCLEOTIDE SEQUENCE [LARGE SCALE GENOMIC DNA]</scope>
    <source>
        <strain evidence="3 4">CCFEE 5792</strain>
    </source>
</reference>
<comment type="caution">
    <text evidence="3">The sequence shown here is derived from an EMBL/GenBank/DDBJ whole genome shotgun (WGS) entry which is preliminary data.</text>
</comment>
<protein>
    <submittedName>
        <fullName evidence="3">Uncharacterized protein</fullName>
    </submittedName>
</protein>
<feature type="coiled-coil region" evidence="1">
    <location>
        <begin position="164"/>
        <end position="223"/>
    </location>
</feature>
<dbReference type="Proteomes" id="UP001358417">
    <property type="component" value="Unassembled WGS sequence"/>
</dbReference>
<keyword evidence="4" id="KW-1185">Reference proteome</keyword>
<dbReference type="EMBL" id="JAVRRD010000018">
    <property type="protein sequence ID" value="KAK5049948.1"/>
    <property type="molecule type" value="Genomic_DNA"/>
</dbReference>
<proteinExistence type="predicted"/>
<dbReference type="GeneID" id="89972246"/>
<organism evidence="3 4">
    <name type="scientific">Exophiala bonariae</name>
    <dbReference type="NCBI Taxonomy" id="1690606"/>
    <lineage>
        <taxon>Eukaryota</taxon>
        <taxon>Fungi</taxon>
        <taxon>Dikarya</taxon>
        <taxon>Ascomycota</taxon>
        <taxon>Pezizomycotina</taxon>
        <taxon>Eurotiomycetes</taxon>
        <taxon>Chaetothyriomycetidae</taxon>
        <taxon>Chaetothyriales</taxon>
        <taxon>Herpotrichiellaceae</taxon>
        <taxon>Exophiala</taxon>
    </lineage>
</organism>